<gene>
    <name evidence="2" type="ORF">MAR_017380</name>
</gene>
<proteinExistence type="predicted"/>
<sequence length="924" mass="103506">MLSRSTGPSVFSKYGLVRRFLPQGCSTIVLTKCDEETDIKILLSSTSKWYRLKTDPGIMYTYGIVFVEAFETALPVSISGIELVMRADDFEFMMGALSRDVNDGVPYGEERSQHCWTFDVTPSEFRDFLVSNSFLSSFLHNMDTSLPDWLQFLPAGDEILGVNDLQTDLRKGHDIQKTECRGAPLYSDRLYTVLKFSSSFALSIFGQEIALPTAVSNKMYCIIVDICQDYGGSVFLILPEKSRDILDNVDMFKQIINDSGLYIRPIGVGLSLQKHINVHAKTTHLQQWNGDEIIQYPSKYMDWRRCQNGNSHIQSIRNDKCVSFYLVTNKSAGALEFTFETPLGLQIIRGSSNGEVNALSSLGGYNQRIFCGRNANPAGIFMSVLFHAEAFLDAPVLSFIKPGVNIKAYAFLASDPSAPAYNHLLIHAAKEVLDLKNRTERFVNLLQDVLHRYATLLSNHSTILLYTVITSSQKLLDIVEDVLEDMSDIPTIQQVIQLITGVWKDGWTQLQDNTGAFLDSIKENSRLDSYNVTQRIKDETNAVRNGVNMLIRNVTDQATLLFKKMNGAGFRFKGDLDIYGLKIIGLEIELVYSIDSLAACSRFVRAYSVLKGEKAIRVLGVVSSGIKFGRFLRIEAGLGIGLAISLDLNGKFAALLRVEANFLGIGAQTDLFITNKGLYFYLESNIWDTYKAQLEIFAELGNDWYLLTFGVKGKFVADDDENGSFDDGYLAALRRFTKTIADEANNRISKLQEGITKAQKGVTSAQNWLEDKKSIFLNVNSKFDDAIHALERAKDKLEDAKKPFQDASSKLREAQRKVDRLCRIKGCNKICIPGIKCKTCRKRVWGRKISYPCCEFTSCMTSFPDPVCVVFNHICSAARAIAYIALENAKVFVRIPMLAFDAAKNALSATQFIYDQSRVILDIA</sequence>
<evidence type="ECO:0000313" key="3">
    <source>
        <dbReference type="Proteomes" id="UP001164746"/>
    </source>
</evidence>
<reference evidence="2" key="1">
    <citation type="submission" date="2022-11" db="EMBL/GenBank/DDBJ databases">
        <title>Centuries of genome instability and evolution in soft-shell clam transmissible cancer (bioRxiv).</title>
        <authorList>
            <person name="Hart S.F.M."/>
            <person name="Yonemitsu M.A."/>
            <person name="Giersch R.M."/>
            <person name="Beal B.F."/>
            <person name="Arriagada G."/>
            <person name="Davis B.W."/>
            <person name="Ostrander E.A."/>
            <person name="Goff S.P."/>
            <person name="Metzger M.J."/>
        </authorList>
    </citation>
    <scope>NUCLEOTIDE SEQUENCE</scope>
    <source>
        <strain evidence="2">MELC-2E11</strain>
        <tissue evidence="2">Siphon/mantle</tissue>
    </source>
</reference>
<accession>A0ABY7EF41</accession>
<name>A0ABY7EF41_MYAAR</name>
<keyword evidence="3" id="KW-1185">Reference proteome</keyword>
<organism evidence="2 3">
    <name type="scientific">Mya arenaria</name>
    <name type="common">Soft-shell clam</name>
    <dbReference type="NCBI Taxonomy" id="6604"/>
    <lineage>
        <taxon>Eukaryota</taxon>
        <taxon>Metazoa</taxon>
        <taxon>Spiralia</taxon>
        <taxon>Lophotrochozoa</taxon>
        <taxon>Mollusca</taxon>
        <taxon>Bivalvia</taxon>
        <taxon>Autobranchia</taxon>
        <taxon>Heteroconchia</taxon>
        <taxon>Euheterodonta</taxon>
        <taxon>Imparidentia</taxon>
        <taxon>Neoheterodontei</taxon>
        <taxon>Myida</taxon>
        <taxon>Myoidea</taxon>
        <taxon>Myidae</taxon>
        <taxon>Mya</taxon>
    </lineage>
</organism>
<evidence type="ECO:0000256" key="1">
    <source>
        <dbReference type="SAM" id="Coils"/>
    </source>
</evidence>
<keyword evidence="1" id="KW-0175">Coiled coil</keyword>
<protein>
    <submittedName>
        <fullName evidence="2">Uncharacterized protein</fullName>
    </submittedName>
</protein>
<feature type="coiled-coil region" evidence="1">
    <location>
        <begin position="741"/>
        <end position="800"/>
    </location>
</feature>
<evidence type="ECO:0000313" key="2">
    <source>
        <dbReference type="EMBL" id="WAR07422.1"/>
    </source>
</evidence>
<dbReference type="EMBL" id="CP111017">
    <property type="protein sequence ID" value="WAR07422.1"/>
    <property type="molecule type" value="Genomic_DNA"/>
</dbReference>
<dbReference type="Proteomes" id="UP001164746">
    <property type="component" value="Chromosome 6"/>
</dbReference>